<feature type="domain" description="G-protein coupled receptors family 3 profile" evidence="11">
    <location>
        <begin position="512"/>
        <end position="780"/>
    </location>
</feature>
<dbReference type="PRINTS" id="PR01176">
    <property type="entry name" value="GABABRECEPTR"/>
</dbReference>
<dbReference type="EMBL" id="CALNXK010000180">
    <property type="protein sequence ID" value="CAH3173301.1"/>
    <property type="molecule type" value="Genomic_DNA"/>
</dbReference>
<evidence type="ECO:0000313" key="12">
    <source>
        <dbReference type="EMBL" id="CAH3173301.1"/>
    </source>
</evidence>
<dbReference type="Pfam" id="PF01094">
    <property type="entry name" value="ANF_receptor"/>
    <property type="match status" value="1"/>
</dbReference>
<feature type="transmembrane region" description="Helical" evidence="9">
    <location>
        <begin position="1192"/>
        <end position="1211"/>
    </location>
</feature>
<keyword evidence="4" id="KW-0297">G-protein coupled receptor</keyword>
<feature type="signal peptide" evidence="10">
    <location>
        <begin position="1"/>
        <end position="23"/>
    </location>
</feature>
<evidence type="ECO:0000256" key="4">
    <source>
        <dbReference type="ARBA" id="ARBA00023040"/>
    </source>
</evidence>
<dbReference type="PRINTS" id="PR00248">
    <property type="entry name" value="GPCRMGR"/>
</dbReference>
<dbReference type="InterPro" id="IPR017978">
    <property type="entry name" value="GPCR_3_C"/>
</dbReference>
<dbReference type="InterPro" id="IPR001828">
    <property type="entry name" value="ANF_lig-bd_rcpt"/>
</dbReference>
<feature type="chain" id="PRO_5045747413" description="G-protein coupled receptors family 3 profile domain-containing protein" evidence="10">
    <location>
        <begin position="24"/>
        <end position="1217"/>
    </location>
</feature>
<protein>
    <recommendedName>
        <fullName evidence="11">G-protein coupled receptors family 3 profile domain-containing protein</fullName>
    </recommendedName>
</protein>
<evidence type="ECO:0000256" key="10">
    <source>
        <dbReference type="SAM" id="SignalP"/>
    </source>
</evidence>
<dbReference type="InterPro" id="IPR002455">
    <property type="entry name" value="GPCR3_GABA-B"/>
</dbReference>
<dbReference type="InterPro" id="IPR000337">
    <property type="entry name" value="GPCR_3"/>
</dbReference>
<dbReference type="SUPFAM" id="SSF53822">
    <property type="entry name" value="Periplasmic binding protein-like I"/>
    <property type="match status" value="2"/>
</dbReference>
<dbReference type="InterPro" id="IPR028082">
    <property type="entry name" value="Peripla_BP_I"/>
</dbReference>
<evidence type="ECO:0000256" key="9">
    <source>
        <dbReference type="SAM" id="Phobius"/>
    </source>
</evidence>
<dbReference type="PANTHER" id="PTHR10519:SF74">
    <property type="entry name" value="GAMMA-AMINOBUTYRIC ACID TYPE B RECEPTOR SUBUNIT 2"/>
    <property type="match status" value="1"/>
</dbReference>
<keyword evidence="7" id="KW-0325">Glycoprotein</keyword>
<feature type="transmembrane region" description="Helical" evidence="9">
    <location>
        <begin position="730"/>
        <end position="747"/>
    </location>
</feature>
<keyword evidence="5 9" id="KW-0472">Membrane</keyword>
<name>A0ABN8R362_9CNID</name>
<evidence type="ECO:0000256" key="7">
    <source>
        <dbReference type="ARBA" id="ARBA00023180"/>
    </source>
</evidence>
<keyword evidence="6" id="KW-0675">Receptor</keyword>
<evidence type="ECO:0000256" key="8">
    <source>
        <dbReference type="ARBA" id="ARBA00023224"/>
    </source>
</evidence>
<proteinExistence type="predicted"/>
<evidence type="ECO:0000256" key="5">
    <source>
        <dbReference type="ARBA" id="ARBA00023136"/>
    </source>
</evidence>
<feature type="transmembrane region" description="Helical" evidence="9">
    <location>
        <begin position="633"/>
        <end position="654"/>
    </location>
</feature>
<accession>A0ABN8R362</accession>
<dbReference type="PRINTS" id="PR01177">
    <property type="entry name" value="GABAB1RECPTR"/>
</dbReference>
<dbReference type="Gene3D" id="3.40.50.2300">
    <property type="match status" value="4"/>
</dbReference>
<gene>
    <name evidence="12" type="ORF">PLOB_00013538</name>
</gene>
<dbReference type="PROSITE" id="PS50259">
    <property type="entry name" value="G_PROTEIN_RECEP_F3_4"/>
    <property type="match status" value="1"/>
</dbReference>
<evidence type="ECO:0000256" key="3">
    <source>
        <dbReference type="ARBA" id="ARBA00022989"/>
    </source>
</evidence>
<comment type="caution">
    <text evidence="12">The sequence shown here is derived from an EMBL/GenBank/DDBJ whole genome shotgun (WGS) entry which is preliminary data.</text>
</comment>
<feature type="transmembrane region" description="Helical" evidence="9">
    <location>
        <begin position="687"/>
        <end position="710"/>
    </location>
</feature>
<keyword evidence="8" id="KW-0807">Transducer</keyword>
<evidence type="ECO:0000256" key="6">
    <source>
        <dbReference type="ARBA" id="ARBA00023170"/>
    </source>
</evidence>
<evidence type="ECO:0000256" key="2">
    <source>
        <dbReference type="ARBA" id="ARBA00022692"/>
    </source>
</evidence>
<comment type="subcellular location">
    <subcellularLocation>
        <location evidence="1">Membrane</location>
        <topology evidence="1">Multi-pass membrane protein</topology>
    </subcellularLocation>
</comment>
<evidence type="ECO:0000259" key="11">
    <source>
        <dbReference type="PROSITE" id="PS50259"/>
    </source>
</evidence>
<keyword evidence="2 9" id="KW-0812">Transmembrane</keyword>
<feature type="transmembrane region" description="Helical" evidence="9">
    <location>
        <begin position="510"/>
        <end position="533"/>
    </location>
</feature>
<feature type="transmembrane region" description="Helical" evidence="9">
    <location>
        <begin position="1155"/>
        <end position="1180"/>
    </location>
</feature>
<dbReference type="Proteomes" id="UP001159405">
    <property type="component" value="Unassembled WGS sequence"/>
</dbReference>
<keyword evidence="10" id="KW-0732">Signal</keyword>
<keyword evidence="3 9" id="KW-1133">Transmembrane helix</keyword>
<feature type="transmembrane region" description="Helical" evidence="9">
    <location>
        <begin position="590"/>
        <end position="613"/>
    </location>
</feature>
<feature type="transmembrane region" description="Helical" evidence="9">
    <location>
        <begin position="553"/>
        <end position="570"/>
    </location>
</feature>
<evidence type="ECO:0000313" key="13">
    <source>
        <dbReference type="Proteomes" id="UP001159405"/>
    </source>
</evidence>
<organism evidence="12 13">
    <name type="scientific">Porites lobata</name>
    <dbReference type="NCBI Taxonomy" id="104759"/>
    <lineage>
        <taxon>Eukaryota</taxon>
        <taxon>Metazoa</taxon>
        <taxon>Cnidaria</taxon>
        <taxon>Anthozoa</taxon>
        <taxon>Hexacorallia</taxon>
        <taxon>Scleractinia</taxon>
        <taxon>Fungiina</taxon>
        <taxon>Poritidae</taxon>
        <taxon>Porites</taxon>
    </lineage>
</organism>
<dbReference type="Pfam" id="PF00003">
    <property type="entry name" value="7tm_3"/>
    <property type="match status" value="1"/>
</dbReference>
<feature type="transmembrane region" description="Helical" evidence="9">
    <location>
        <begin position="753"/>
        <end position="777"/>
    </location>
</feature>
<sequence>MPMRKTTIGLTLIGPWFLSLIQSATLDLNVGAYFEINTTNRGWNSAGVWPAVQLAVDHVNKRDDVLPGYNLKLNVKDSRCSDAYAIKALIEHLSDPLTFIALFGPGCALATEPVASVARFWNLIQISYSAGSPRLSDKTRYPTVFRLNSDETKFNEGIVALLKHFKWKKVAVVKQDEAMFNDVNEVLQAVFKKENITLLASNSFVDNPDNVIKDLKEKDARIIITLMYEDRCRRLMCSAYKNGFHGHHRVWFLRGWYTASWWNKTEKDVNCTAEQIKLAAGSYLATETIIFSDVPDKPTVAGWTASQLRQLYKASLKNKSQEENSYAPYGYDSIWFLALALNQTMALLTKHNLSLHNFTYKGQQSRIIKESLNQSLLETRFIGMSLRPQLRFETEAWANWEMALFDYSFTLGKITPCARNIMYAMSESQYLIIRVSQHVKGDVGFSEKGERKNKIWIEQMQGTKEVRIGTFSTETGSMEIISNRSFKWPDGKGVPSDHRIMIQKREKVSLLLFIILVLMSSLGIIMAISFLIFNIRNRTSSLIKMSSPNINNIMAVGCIMCYACVFLLGADSLLDQDSQITTHSTLCKARLWVMSIGFTMAYGAMFVKTWRVYRIFTNTDMKKELGRLHDRHLIGILAALVIWDLLYLSVWQSISPLTTESKMVGVLMPKDEINVRHFVWVCNCEHIGTWTACLYAYKGLLLAIGVFLAWETRNVNYPALNDSRQIGISVYNVVLCSSIAILLDFALKQRTSVNTSFVLSGTLVNICISFSLGLLFLTKCSDAYAIKALVEHLRKPPTKVALIGPGCSISAVLVAAASHFWNLIQLGFSAGSSSLSDKRRYPLFFRVNGPEFTLYKAAVSLMHRFNWKRIAIVKQDEDLFNDVHERLQTLLKKEGISVIAANSFVKVPDNVITDLKDRRARIIVILMYEDKSRMVMCEAHRQNFFGSHIQWIIPGWYSKDWWKVRNLSGCSVEEIRRVARNFLAVQEGYINNITNTLSGLTEDEFLTMYEAELQNYSFPNNSYAVFGYDSAWVLASALEKTVMQLKEKNMSLGNFSYKSASIRQELRSVLLRTNLTGISGFIKFDKNQERLNKIWIKQFQGDKEVKVGYFDPERHNLRKGELTFFAGENFTWPDGKPPKDKDPLNERLIKTNLTLFYVMSSVAATGLLTAFGLLFVNYHFRFHSVIRQSSPRLNNVIVIGCLLFLLLCVLVRSRGFC</sequence>
<dbReference type="CDD" id="cd06366">
    <property type="entry name" value="PBP1_GABAb_receptor"/>
    <property type="match status" value="2"/>
</dbReference>
<evidence type="ECO:0000256" key="1">
    <source>
        <dbReference type="ARBA" id="ARBA00004141"/>
    </source>
</evidence>
<keyword evidence="13" id="KW-1185">Reference proteome</keyword>
<dbReference type="PANTHER" id="PTHR10519">
    <property type="entry name" value="GABA-B RECEPTOR"/>
    <property type="match status" value="1"/>
</dbReference>
<dbReference type="CDD" id="cd15047">
    <property type="entry name" value="7tmC_GABA-B-like"/>
    <property type="match status" value="1"/>
</dbReference>
<reference evidence="12 13" key="1">
    <citation type="submission" date="2022-05" db="EMBL/GenBank/DDBJ databases">
        <authorList>
            <consortium name="Genoscope - CEA"/>
            <person name="William W."/>
        </authorList>
    </citation>
    <scope>NUCLEOTIDE SEQUENCE [LARGE SCALE GENOMIC DNA]</scope>
</reference>